<dbReference type="EMBL" id="GU071101">
    <property type="protein sequence ID" value="ADO98801.1"/>
    <property type="molecule type" value="Genomic_DNA"/>
</dbReference>
<dbReference type="GeneID" id="10327090"/>
<dbReference type="GO" id="GO:0004519">
    <property type="term" value="F:endonuclease activity"/>
    <property type="evidence" value="ECO:0007669"/>
    <property type="project" value="UniProtKB-KW"/>
</dbReference>
<keyword evidence="1" id="KW-0378">Hydrolase</keyword>
<name>E3SN08_9CAUD</name>
<dbReference type="OrthoDB" id="21502at10239"/>
<organism evidence="1 2">
    <name type="scientific">Prochlorococcus phage P-HM1</name>
    <dbReference type="NCBI Taxonomy" id="445700"/>
    <lineage>
        <taxon>Viruses</taxon>
        <taxon>Duplodnaviria</taxon>
        <taxon>Heunggongvirae</taxon>
        <taxon>Uroviricota</taxon>
        <taxon>Caudoviricetes</taxon>
        <taxon>Eurybiavirus</taxon>
        <taxon>Eurybiavirus PHM2</taxon>
    </lineage>
</organism>
<dbReference type="Gene3D" id="2.60.120.620">
    <property type="entry name" value="q2cbj1_9rhob like domain"/>
    <property type="match status" value="1"/>
</dbReference>
<keyword evidence="1" id="KW-0255">Endonuclease</keyword>
<keyword evidence="2" id="KW-1185">Reference proteome</keyword>
<gene>
    <name evidence="1" type="primary">denV</name>
    <name evidence="1" type="ORF">PHM1_177</name>
</gene>
<dbReference type="Proteomes" id="UP000006530">
    <property type="component" value="Segment"/>
</dbReference>
<dbReference type="KEGG" id="vg:10327090"/>
<evidence type="ECO:0000313" key="2">
    <source>
        <dbReference type="Proteomes" id="UP000006530"/>
    </source>
</evidence>
<reference evidence="1 2" key="1">
    <citation type="journal article" date="2010" name="Environ. Microbiol.">
        <title>Genomic analysis of oceanic cyanobacterial myoviruses compared with T4-like myoviruses from diverse hosts and environments.</title>
        <authorList>
            <person name="Sullivan M.B."/>
            <person name="Huang K.H."/>
            <person name="Ignacio-Espinoza J.C."/>
            <person name="Berlin A.M."/>
            <person name="Kelly L."/>
            <person name="Weigele P.R."/>
            <person name="DeFrancesco A.S."/>
            <person name="Kern S.E."/>
            <person name="Thompson L.R."/>
            <person name="Young S."/>
            <person name="Yandava C."/>
            <person name="Fu R."/>
            <person name="Krastins B."/>
            <person name="Chase M."/>
            <person name="Sarracino D."/>
            <person name="Osburne M.S."/>
            <person name="Henn M.R."/>
            <person name="Chisholm S.W."/>
        </authorList>
    </citation>
    <scope>NUCLEOTIDE SEQUENCE [LARGE SCALE GENOMIC DNA]</scope>
    <source>
        <strain evidence="1">M4-247</strain>
    </source>
</reference>
<dbReference type="SUPFAM" id="SSF51197">
    <property type="entry name" value="Clavaminate synthase-like"/>
    <property type="match status" value="1"/>
</dbReference>
<protein>
    <submittedName>
        <fullName evidence="1">DNA endonuclease V</fullName>
    </submittedName>
</protein>
<evidence type="ECO:0000313" key="1">
    <source>
        <dbReference type="EMBL" id="ADO98801.1"/>
    </source>
</evidence>
<sequence length="204" mass="24071">MFQPIIQEDFLDSYYFEYLDNWVHSFDIEWRFNNNISGKSDFEQTENDLWKIGCAKGLHWPAQNEGFHTTKSEFIIPAILKMEDSFVKIRRSCIRARLDMTFKSLGIKHDPHVDNPMPHWTAILYFSDTDGDTIIYNERRDGVKWHQQSLESDAGLTELVRITPKKNKIVFFDGLHYHTGHSPTKTSNRILLNVNFSCDDTWRH</sequence>
<keyword evidence="1" id="KW-0540">Nuclease</keyword>
<dbReference type="RefSeq" id="YP_004322602.1">
    <property type="nucleotide sequence ID" value="NC_015280.1"/>
</dbReference>
<proteinExistence type="predicted"/>
<accession>E3SN08</accession>